<comment type="caution">
    <text evidence="2">The sequence shown here is derived from an EMBL/GenBank/DDBJ whole genome shotgun (WGS) entry which is preliminary data.</text>
</comment>
<sequence>MLSAYSGARSTFGPSSRELVDSLPPTRRELADGQRAQALGPSTAPQHRPQTAGYLGLHETRLVDVGLGGALTGSRRFGMPLQNMYILGNEEPGGCQRRSSAGLVEAPSSQVVSRKSHRAGELKRKNSRRSKSTSDAWTAMAASSTSQRGAGDGSEMDVAAGGKAEEPAVLPRVLMAFGAVAVASQLWPRSAA</sequence>
<name>A0AAD9MI65_9PEZI</name>
<evidence type="ECO:0000313" key="2">
    <source>
        <dbReference type="EMBL" id="KAK2073096.1"/>
    </source>
</evidence>
<gene>
    <name evidence="2" type="ORF">P8C59_007403</name>
</gene>
<organism evidence="2 3">
    <name type="scientific">Phyllachora maydis</name>
    <dbReference type="NCBI Taxonomy" id="1825666"/>
    <lineage>
        <taxon>Eukaryota</taxon>
        <taxon>Fungi</taxon>
        <taxon>Dikarya</taxon>
        <taxon>Ascomycota</taxon>
        <taxon>Pezizomycotina</taxon>
        <taxon>Sordariomycetes</taxon>
        <taxon>Sordariomycetidae</taxon>
        <taxon>Phyllachorales</taxon>
        <taxon>Phyllachoraceae</taxon>
        <taxon>Phyllachora</taxon>
    </lineage>
</organism>
<evidence type="ECO:0000256" key="1">
    <source>
        <dbReference type="SAM" id="MobiDB-lite"/>
    </source>
</evidence>
<dbReference type="EMBL" id="JAQQPM010000006">
    <property type="protein sequence ID" value="KAK2073096.1"/>
    <property type="molecule type" value="Genomic_DNA"/>
</dbReference>
<feature type="compositionally biased region" description="Polar residues" evidence="1">
    <location>
        <begin position="133"/>
        <end position="148"/>
    </location>
</feature>
<proteinExistence type="predicted"/>
<feature type="region of interest" description="Disordered" evidence="1">
    <location>
        <begin position="1"/>
        <end position="22"/>
    </location>
</feature>
<dbReference type="Proteomes" id="UP001217918">
    <property type="component" value="Unassembled WGS sequence"/>
</dbReference>
<evidence type="ECO:0000313" key="3">
    <source>
        <dbReference type="Proteomes" id="UP001217918"/>
    </source>
</evidence>
<dbReference type="AlphaFoldDB" id="A0AAD9MI65"/>
<reference evidence="2" key="1">
    <citation type="journal article" date="2023" name="Mol. Plant Microbe Interact.">
        <title>Elucidating the Obligate Nature and Biological Capacity of an Invasive Fungal Corn Pathogen.</title>
        <authorList>
            <person name="MacCready J.S."/>
            <person name="Roggenkamp E.M."/>
            <person name="Gdanetz K."/>
            <person name="Chilvers M.I."/>
        </authorList>
    </citation>
    <scope>NUCLEOTIDE SEQUENCE</scope>
    <source>
        <strain evidence="2">PM02</strain>
    </source>
</reference>
<protein>
    <submittedName>
        <fullName evidence="2">Uncharacterized protein</fullName>
    </submittedName>
</protein>
<keyword evidence="3" id="KW-1185">Reference proteome</keyword>
<accession>A0AAD9MI65</accession>
<feature type="region of interest" description="Disordered" evidence="1">
    <location>
        <begin position="96"/>
        <end position="162"/>
    </location>
</feature>